<dbReference type="EMBL" id="MN739697">
    <property type="protein sequence ID" value="QHT21861.1"/>
    <property type="molecule type" value="Genomic_DNA"/>
</dbReference>
<organism evidence="1">
    <name type="scientific">viral metagenome</name>
    <dbReference type="NCBI Taxonomy" id="1070528"/>
    <lineage>
        <taxon>unclassified sequences</taxon>
        <taxon>metagenomes</taxon>
        <taxon>organismal metagenomes</taxon>
    </lineage>
</organism>
<protein>
    <submittedName>
        <fullName evidence="1">Uncharacterized protein</fullName>
    </submittedName>
</protein>
<dbReference type="AlphaFoldDB" id="A0A6C0DZS9"/>
<sequence>MFSVIKSCNPHRQIIGVANNDNEIMKIIIDSSGVQNITTKLQTFNDLIDYESKIIDFGDYLYNDKVHNTYTHYQVSINGDESYKFIQTNKKDVYEVVLSMPIHTDVDFVCCESVRKERERIKNFDFSQS</sequence>
<reference evidence="1" key="1">
    <citation type="journal article" date="2020" name="Nature">
        <title>Giant virus diversity and host interactions through global metagenomics.</title>
        <authorList>
            <person name="Schulz F."/>
            <person name="Roux S."/>
            <person name="Paez-Espino D."/>
            <person name="Jungbluth S."/>
            <person name="Walsh D.A."/>
            <person name="Denef V.J."/>
            <person name="McMahon K.D."/>
            <person name="Konstantinidis K.T."/>
            <person name="Eloe-Fadrosh E.A."/>
            <person name="Kyrpides N.C."/>
            <person name="Woyke T."/>
        </authorList>
    </citation>
    <scope>NUCLEOTIDE SEQUENCE</scope>
    <source>
        <strain evidence="1">GVMAG-M-3300023179-103</strain>
    </source>
</reference>
<evidence type="ECO:0000313" key="1">
    <source>
        <dbReference type="EMBL" id="QHT21861.1"/>
    </source>
</evidence>
<proteinExistence type="predicted"/>
<name>A0A6C0DZS9_9ZZZZ</name>
<accession>A0A6C0DZS9</accession>